<sequence length="310" mass="33905">MTSLRGRSLDTLARLGGHSFLNLPADFAPSTLRLPACYVATVTYLKVFAPTVRNLFHSPGDLKTAARAYDYFAQQVLSAEKEQDRIELTLRGSEMPIDLVEVLNQEAPGQNVSQVLGVAWAFKALLGGLPGGILGSIELHCVLVDIYYKHVGGIIGRETCGDDRSLPGRGAKSTAIGLAILALTRPLQYNLICAVFGLSALLLQETARSVELEQQEIRGDTSGVMTPESLGRVLGPLLTDKQKDDQDMFRAIELEIESQRVAVMLVDGWVDVSRRLRRWQSRGLPSAAHGGERRRYSLQSRRTASSDETG</sequence>
<dbReference type="Proteomes" id="UP001177260">
    <property type="component" value="Unassembled WGS sequence"/>
</dbReference>
<organism evidence="1 2">
    <name type="scientific">Aspergillus melleus</name>
    <dbReference type="NCBI Taxonomy" id="138277"/>
    <lineage>
        <taxon>Eukaryota</taxon>
        <taxon>Fungi</taxon>
        <taxon>Dikarya</taxon>
        <taxon>Ascomycota</taxon>
        <taxon>Pezizomycotina</taxon>
        <taxon>Eurotiomycetes</taxon>
        <taxon>Eurotiomycetidae</taxon>
        <taxon>Eurotiales</taxon>
        <taxon>Aspergillaceae</taxon>
        <taxon>Aspergillus</taxon>
        <taxon>Aspergillus subgen. Circumdati</taxon>
    </lineage>
</organism>
<keyword evidence="2" id="KW-1185">Reference proteome</keyword>
<gene>
    <name evidence="1" type="ORF">N8T08_009916</name>
</gene>
<protein>
    <submittedName>
        <fullName evidence="1">Uncharacterized protein</fullName>
    </submittedName>
</protein>
<comment type="caution">
    <text evidence="1">The sequence shown here is derived from an EMBL/GenBank/DDBJ whole genome shotgun (WGS) entry which is preliminary data.</text>
</comment>
<accession>A0ACC3AT48</accession>
<evidence type="ECO:0000313" key="2">
    <source>
        <dbReference type="Proteomes" id="UP001177260"/>
    </source>
</evidence>
<name>A0ACC3AT48_9EURO</name>
<proteinExistence type="predicted"/>
<reference evidence="1 2" key="1">
    <citation type="journal article" date="2023" name="ACS Omega">
        <title>Identification of the Neoaspergillic Acid Biosynthesis Gene Cluster by Establishing an In Vitro CRISPR-Ribonucleoprotein Genetic System in Aspergillus melleus.</title>
        <authorList>
            <person name="Yuan B."/>
            <person name="Grau M.F."/>
            <person name="Murata R.M."/>
            <person name="Torok T."/>
            <person name="Venkateswaran K."/>
            <person name="Stajich J.E."/>
            <person name="Wang C.C.C."/>
        </authorList>
    </citation>
    <scope>NUCLEOTIDE SEQUENCE [LARGE SCALE GENOMIC DNA]</scope>
    <source>
        <strain evidence="1 2">IMV 1140</strain>
    </source>
</reference>
<dbReference type="EMBL" id="JAOPJF010000076">
    <property type="protein sequence ID" value="KAK1140715.1"/>
    <property type="molecule type" value="Genomic_DNA"/>
</dbReference>
<evidence type="ECO:0000313" key="1">
    <source>
        <dbReference type="EMBL" id="KAK1140715.1"/>
    </source>
</evidence>